<organism evidence="10 11">
    <name type="scientific">Simiduia curdlanivorans</name>
    <dbReference type="NCBI Taxonomy" id="1492769"/>
    <lineage>
        <taxon>Bacteria</taxon>
        <taxon>Pseudomonadati</taxon>
        <taxon>Pseudomonadota</taxon>
        <taxon>Gammaproteobacteria</taxon>
        <taxon>Cellvibrionales</taxon>
        <taxon>Cellvibrionaceae</taxon>
        <taxon>Simiduia</taxon>
    </lineage>
</organism>
<keyword evidence="3 7" id="KW-0732">Signal</keyword>
<accession>A0ABV8V8W3</accession>
<dbReference type="Gene3D" id="3.10.450.70">
    <property type="entry name" value="Disulphide bond isomerase, DsbC/G, N-terminal"/>
    <property type="match status" value="1"/>
</dbReference>
<gene>
    <name evidence="10" type="ORF">ACFOX3_16380</name>
</gene>
<evidence type="ECO:0000313" key="11">
    <source>
        <dbReference type="Proteomes" id="UP001595840"/>
    </source>
</evidence>
<dbReference type="EMBL" id="JBHSCX010000021">
    <property type="protein sequence ID" value="MFC4363896.1"/>
    <property type="molecule type" value="Genomic_DNA"/>
</dbReference>
<keyword evidence="11" id="KW-1185">Reference proteome</keyword>
<feature type="signal peptide" evidence="7">
    <location>
        <begin position="1"/>
        <end position="22"/>
    </location>
</feature>
<dbReference type="RefSeq" id="WP_290263149.1">
    <property type="nucleotide sequence ID" value="NZ_JAUFQG010000004.1"/>
</dbReference>
<evidence type="ECO:0000259" key="9">
    <source>
        <dbReference type="Pfam" id="PF13098"/>
    </source>
</evidence>
<evidence type="ECO:0000259" key="8">
    <source>
        <dbReference type="Pfam" id="PF10411"/>
    </source>
</evidence>
<dbReference type="SUPFAM" id="SSF52833">
    <property type="entry name" value="Thioredoxin-like"/>
    <property type="match status" value="1"/>
</dbReference>
<dbReference type="SUPFAM" id="SSF54423">
    <property type="entry name" value="DsbC/DsbG N-terminal domain-like"/>
    <property type="match status" value="1"/>
</dbReference>
<sequence length="254" mass="27117">MLKKVKGVIAVVSVLASMGVSAQLATGIAKLSPEIEARLTAKISAAVPHMAVEGVTLGPFPGIYAVKLANGPVVYTDVAGDLFIAGDLYRIQGGRLIDVGELEMQKDRKPKLAALDNKDMIVYPAKGKTRGAIYVFTDVDCGFCRKLHQEVPALNAAGVEVRYLAYPRAGLRSESYNKLARAWCSDDQQGTLTRLKSGLDIQSAVCPQNPIAKQYEFGSSIGVRGTPAIFLESGELISGYRTSDVLLEALGLDS</sequence>
<comment type="caution">
    <text evidence="10">The sequence shown here is derived from an EMBL/GenBank/DDBJ whole genome shotgun (WGS) entry which is preliminary data.</text>
</comment>
<keyword evidence="5" id="KW-1015">Disulfide bond</keyword>
<dbReference type="Pfam" id="PF13098">
    <property type="entry name" value="Thioredoxin_2"/>
    <property type="match status" value="1"/>
</dbReference>
<evidence type="ECO:0000256" key="1">
    <source>
        <dbReference type="ARBA" id="ARBA00004418"/>
    </source>
</evidence>
<dbReference type="CDD" id="cd03020">
    <property type="entry name" value="DsbA_DsbC_DsbG"/>
    <property type="match status" value="1"/>
</dbReference>
<dbReference type="Pfam" id="PF10411">
    <property type="entry name" value="DsbC_N"/>
    <property type="match status" value="1"/>
</dbReference>
<evidence type="ECO:0000256" key="6">
    <source>
        <dbReference type="ARBA" id="ARBA00023284"/>
    </source>
</evidence>
<dbReference type="InterPro" id="IPR033954">
    <property type="entry name" value="DiS-bond_Isoase_DsbC/G"/>
</dbReference>
<dbReference type="Proteomes" id="UP001595840">
    <property type="component" value="Unassembled WGS sequence"/>
</dbReference>
<dbReference type="Gene3D" id="3.40.30.10">
    <property type="entry name" value="Glutaredoxin"/>
    <property type="match status" value="1"/>
</dbReference>
<dbReference type="InterPro" id="IPR009094">
    <property type="entry name" value="DiS-bond_isomerase_DsbC/G_N_sf"/>
</dbReference>
<evidence type="ECO:0000256" key="4">
    <source>
        <dbReference type="ARBA" id="ARBA00022764"/>
    </source>
</evidence>
<keyword evidence="6 7" id="KW-0676">Redox-active center</keyword>
<reference evidence="11" key="1">
    <citation type="journal article" date="2019" name="Int. J. Syst. Evol. Microbiol.">
        <title>The Global Catalogue of Microorganisms (GCM) 10K type strain sequencing project: providing services to taxonomists for standard genome sequencing and annotation.</title>
        <authorList>
            <consortium name="The Broad Institute Genomics Platform"/>
            <consortium name="The Broad Institute Genome Sequencing Center for Infectious Disease"/>
            <person name="Wu L."/>
            <person name="Ma J."/>
        </authorList>
    </citation>
    <scope>NUCLEOTIDE SEQUENCE [LARGE SCALE GENOMIC DNA]</scope>
    <source>
        <strain evidence="11">CECT 8570</strain>
    </source>
</reference>
<comment type="subcellular location">
    <subcellularLocation>
        <location evidence="1 7">Periplasm</location>
    </subcellularLocation>
</comment>
<dbReference type="InterPro" id="IPR012336">
    <property type="entry name" value="Thioredoxin-like_fold"/>
</dbReference>
<dbReference type="InterPro" id="IPR018950">
    <property type="entry name" value="DiS-bond_isomerase_DsbC/G_N"/>
</dbReference>
<name>A0ABV8V8W3_9GAMM</name>
<comment type="similarity">
    <text evidence="2 7">Belongs to the thioredoxin family. DsbC subfamily.</text>
</comment>
<dbReference type="PANTHER" id="PTHR35272:SF3">
    <property type="entry name" value="THIOL:DISULFIDE INTERCHANGE PROTEIN DSBC"/>
    <property type="match status" value="1"/>
</dbReference>
<evidence type="ECO:0000256" key="7">
    <source>
        <dbReference type="RuleBase" id="RU364038"/>
    </source>
</evidence>
<protein>
    <recommendedName>
        <fullName evidence="7">Thiol:disulfide interchange protein</fullName>
    </recommendedName>
</protein>
<feature type="chain" id="PRO_5044977455" description="Thiol:disulfide interchange protein" evidence="7">
    <location>
        <begin position="23"/>
        <end position="254"/>
    </location>
</feature>
<keyword evidence="4 7" id="KW-0574">Periplasm</keyword>
<feature type="domain" description="Disulphide bond isomerase DsbC/G N-terminal" evidence="8">
    <location>
        <begin position="36"/>
        <end position="94"/>
    </location>
</feature>
<proteinExistence type="inferred from homology"/>
<dbReference type="InterPro" id="IPR051470">
    <property type="entry name" value="Thiol:disulfide_interchange"/>
</dbReference>
<evidence type="ECO:0000313" key="10">
    <source>
        <dbReference type="EMBL" id="MFC4363896.1"/>
    </source>
</evidence>
<evidence type="ECO:0000256" key="3">
    <source>
        <dbReference type="ARBA" id="ARBA00022729"/>
    </source>
</evidence>
<comment type="function">
    <text evidence="7">Required for disulfide bond formation in some periplasmic proteins. Acts by transferring its disulfide bond to other proteins and is reduced in the process.</text>
</comment>
<evidence type="ECO:0000256" key="5">
    <source>
        <dbReference type="ARBA" id="ARBA00023157"/>
    </source>
</evidence>
<dbReference type="PANTHER" id="PTHR35272">
    <property type="entry name" value="THIOL:DISULFIDE INTERCHANGE PROTEIN DSBC-RELATED"/>
    <property type="match status" value="1"/>
</dbReference>
<feature type="domain" description="Thioredoxin-like fold" evidence="9">
    <location>
        <begin position="125"/>
        <end position="250"/>
    </location>
</feature>
<evidence type="ECO:0000256" key="2">
    <source>
        <dbReference type="ARBA" id="ARBA00009813"/>
    </source>
</evidence>
<dbReference type="InterPro" id="IPR036249">
    <property type="entry name" value="Thioredoxin-like_sf"/>
</dbReference>